<name>O85285_9SPHN</name>
<dbReference type="Pfam" id="PF00355">
    <property type="entry name" value="Rieske"/>
    <property type="match status" value="1"/>
</dbReference>
<gene>
    <name evidence="6" type="primary">carAc</name>
</gene>
<evidence type="ECO:0000256" key="3">
    <source>
        <dbReference type="ARBA" id="ARBA00023004"/>
    </source>
</evidence>
<dbReference type="EMBL" id="AF060489">
    <property type="protein sequence ID" value="AAC38618.1"/>
    <property type="molecule type" value="Genomic_DNA"/>
</dbReference>
<dbReference type="InterPro" id="IPR017941">
    <property type="entry name" value="Rieske_2Fe-2S"/>
</dbReference>
<dbReference type="PROSITE" id="PS51296">
    <property type="entry name" value="RIESKE"/>
    <property type="match status" value="1"/>
</dbReference>
<dbReference type="CDD" id="cd03528">
    <property type="entry name" value="Rieske_RO_ferredoxin"/>
    <property type="match status" value="1"/>
</dbReference>
<dbReference type="Gene3D" id="2.102.10.10">
    <property type="entry name" value="Rieske [2Fe-2S] iron-sulphur domain"/>
    <property type="match status" value="1"/>
</dbReference>
<feature type="domain" description="Rieske" evidence="5">
    <location>
        <begin position="3"/>
        <end position="99"/>
    </location>
</feature>
<evidence type="ECO:0000256" key="1">
    <source>
        <dbReference type="ARBA" id="ARBA00022714"/>
    </source>
</evidence>
<evidence type="ECO:0000259" key="5">
    <source>
        <dbReference type="PROSITE" id="PS51296"/>
    </source>
</evidence>
<keyword evidence="6" id="KW-0223">Dioxygenase</keyword>
<dbReference type="NCBIfam" id="NF007422">
    <property type="entry name" value="PRK09965.1"/>
    <property type="match status" value="1"/>
</dbReference>
<dbReference type="SUPFAM" id="SSF50022">
    <property type="entry name" value="ISP domain"/>
    <property type="match status" value="1"/>
</dbReference>
<protein>
    <submittedName>
        <fullName evidence="6">Initial dioxygenase ferredoxin subunit</fullName>
    </submittedName>
</protein>
<organism evidence="6">
    <name type="scientific">Sphingomonas sp. CB3</name>
    <dbReference type="NCBI Taxonomy" id="76582"/>
    <lineage>
        <taxon>Bacteria</taxon>
        <taxon>Pseudomonadati</taxon>
        <taxon>Pseudomonadota</taxon>
        <taxon>Alphaproteobacteria</taxon>
        <taxon>Sphingomonadales</taxon>
        <taxon>Sphingomonadaceae</taxon>
        <taxon>Sphingomonas</taxon>
    </lineage>
</organism>
<dbReference type="GO" id="GO:0051537">
    <property type="term" value="F:2 iron, 2 sulfur cluster binding"/>
    <property type="evidence" value="ECO:0007669"/>
    <property type="project" value="UniProtKB-KW"/>
</dbReference>
<evidence type="ECO:0000256" key="4">
    <source>
        <dbReference type="ARBA" id="ARBA00023014"/>
    </source>
</evidence>
<keyword evidence="3" id="KW-0408">Iron</keyword>
<keyword evidence="2" id="KW-0479">Metal-binding</keyword>
<keyword evidence="1" id="KW-0001">2Fe-2S</keyword>
<dbReference type="InterPro" id="IPR036922">
    <property type="entry name" value="Rieske_2Fe-2S_sf"/>
</dbReference>
<reference evidence="6" key="1">
    <citation type="journal article" date="1998" name="Biochem. Biophys. Res. Commun.">
        <title>Novel carbazole degradation genes of Sphingomonas CB3: sequence analysis, transcription, and molecular ecology.</title>
        <authorList>
            <person name="Shepherd J.M."/>
            <person name="Lloyd-Jones G."/>
        </authorList>
    </citation>
    <scope>NUCLEOTIDE SEQUENCE</scope>
    <source>
        <strain evidence="6">CB3</strain>
    </source>
</reference>
<evidence type="ECO:0000256" key="2">
    <source>
        <dbReference type="ARBA" id="ARBA00022723"/>
    </source>
</evidence>
<dbReference type="AlphaFoldDB" id="O85285"/>
<proteinExistence type="predicted"/>
<dbReference type="PANTHER" id="PTHR21496:SF23">
    <property type="entry name" value="3-PHENYLPROPIONATE_CINNAMIC ACID DIOXYGENASE FERREDOXIN SUBUNIT"/>
    <property type="match status" value="1"/>
</dbReference>
<dbReference type="GO" id="GO:0051213">
    <property type="term" value="F:dioxygenase activity"/>
    <property type="evidence" value="ECO:0007669"/>
    <property type="project" value="UniProtKB-KW"/>
</dbReference>
<dbReference type="GO" id="GO:0046872">
    <property type="term" value="F:metal ion binding"/>
    <property type="evidence" value="ECO:0007669"/>
    <property type="project" value="UniProtKB-KW"/>
</dbReference>
<evidence type="ECO:0000313" key="6">
    <source>
        <dbReference type="EMBL" id="AAC38618.1"/>
    </source>
</evidence>
<dbReference type="PANTHER" id="PTHR21496">
    <property type="entry name" value="FERREDOXIN-RELATED"/>
    <property type="match status" value="1"/>
</dbReference>
<sequence length="109" mass="11522">MRWIDAGGAAELDVDEVAKFDADVGPLAIYHTDGGYFATQDTCTHAVASLSDGFVEDGMIECPLHAAKFCIRTGKAKSLPATEPLETYPVQVVDGRILVGLPLELGAEA</sequence>
<keyword evidence="6" id="KW-0560">Oxidoreductase</keyword>
<dbReference type="PIR" id="JW0100">
    <property type="entry name" value="JW0100"/>
</dbReference>
<keyword evidence="4" id="KW-0411">Iron-sulfur</keyword>
<accession>O85285</accession>